<reference evidence="3" key="1">
    <citation type="journal article" date="2019" name="Int. J. Syst. Evol. Microbiol.">
        <title>The Global Catalogue of Microorganisms (GCM) 10K type strain sequencing project: providing services to taxonomists for standard genome sequencing and annotation.</title>
        <authorList>
            <consortium name="The Broad Institute Genomics Platform"/>
            <consortium name="The Broad Institute Genome Sequencing Center for Infectious Disease"/>
            <person name="Wu L."/>
            <person name="Ma J."/>
        </authorList>
    </citation>
    <scope>NUCLEOTIDE SEQUENCE [LARGE SCALE GENOMIC DNA]</scope>
    <source>
        <strain evidence="3">NBRC 112299</strain>
    </source>
</reference>
<organism evidence="2 3">
    <name type="scientific">Demequina litorisediminis</name>
    <dbReference type="NCBI Taxonomy" id="1849022"/>
    <lineage>
        <taxon>Bacteria</taxon>
        <taxon>Bacillati</taxon>
        <taxon>Actinomycetota</taxon>
        <taxon>Actinomycetes</taxon>
        <taxon>Micrococcales</taxon>
        <taxon>Demequinaceae</taxon>
        <taxon>Demequina</taxon>
    </lineage>
</organism>
<protein>
    <submittedName>
        <fullName evidence="2">Uncharacterized protein</fullName>
    </submittedName>
</protein>
<name>A0ABQ6IIP1_9MICO</name>
<feature type="compositionally biased region" description="Polar residues" evidence="1">
    <location>
        <begin position="8"/>
        <end position="39"/>
    </location>
</feature>
<feature type="region of interest" description="Disordered" evidence="1">
    <location>
        <begin position="6"/>
        <end position="40"/>
    </location>
</feature>
<accession>A0ABQ6IIP1</accession>
<sequence>MVEALVRSATSAPVSQNASRSGTRSIRSAIPSTAGSSAASLVRGVEGEVLQAVARVERREAHASVYRLDPRIAARIPIVERFAQQAARAQQCIVHGPRVDADGGDAGLPGLRVPQSRQGGAEQRLRVPVKTIG</sequence>
<evidence type="ECO:0000313" key="2">
    <source>
        <dbReference type="EMBL" id="GMA36607.1"/>
    </source>
</evidence>
<proteinExistence type="predicted"/>
<gene>
    <name evidence="2" type="ORF">GCM10025876_28110</name>
</gene>
<keyword evidence="3" id="KW-1185">Reference proteome</keyword>
<evidence type="ECO:0000256" key="1">
    <source>
        <dbReference type="SAM" id="MobiDB-lite"/>
    </source>
</evidence>
<dbReference type="EMBL" id="BSUN01000001">
    <property type="protein sequence ID" value="GMA36607.1"/>
    <property type="molecule type" value="Genomic_DNA"/>
</dbReference>
<comment type="caution">
    <text evidence="2">The sequence shown here is derived from an EMBL/GenBank/DDBJ whole genome shotgun (WGS) entry which is preliminary data.</text>
</comment>
<evidence type="ECO:0000313" key="3">
    <source>
        <dbReference type="Proteomes" id="UP001157125"/>
    </source>
</evidence>
<dbReference type="Proteomes" id="UP001157125">
    <property type="component" value="Unassembled WGS sequence"/>
</dbReference>